<accession>A0A0M3IJN8</accession>
<dbReference type="InterPro" id="IPR019188">
    <property type="entry name" value="SNAPC1"/>
</dbReference>
<protein>
    <submittedName>
        <fullName evidence="2">RGS domain-containing protein</fullName>
    </submittedName>
</protein>
<proteinExistence type="predicted"/>
<dbReference type="WBParaSite" id="ALUE_0001888501-mRNA-1">
    <property type="protein sequence ID" value="ALUE_0001888501-mRNA-1"/>
    <property type="gene ID" value="ALUE_0001888501"/>
</dbReference>
<organism evidence="1 2">
    <name type="scientific">Ascaris lumbricoides</name>
    <name type="common">Giant roundworm</name>
    <dbReference type="NCBI Taxonomy" id="6252"/>
    <lineage>
        <taxon>Eukaryota</taxon>
        <taxon>Metazoa</taxon>
        <taxon>Ecdysozoa</taxon>
        <taxon>Nematoda</taxon>
        <taxon>Chromadorea</taxon>
        <taxon>Rhabditida</taxon>
        <taxon>Spirurina</taxon>
        <taxon>Ascaridomorpha</taxon>
        <taxon>Ascaridoidea</taxon>
        <taxon>Ascarididae</taxon>
        <taxon>Ascaris</taxon>
    </lineage>
</organism>
<evidence type="ECO:0000313" key="2">
    <source>
        <dbReference type="WBParaSite" id="ALUE_0001888501-mRNA-1"/>
    </source>
</evidence>
<evidence type="ECO:0000313" key="1">
    <source>
        <dbReference type="Proteomes" id="UP000036681"/>
    </source>
</evidence>
<keyword evidence="1" id="KW-1185">Reference proteome</keyword>
<dbReference type="Pfam" id="PF09808">
    <property type="entry name" value="SNAPC1"/>
    <property type="match status" value="1"/>
</dbReference>
<dbReference type="PROSITE" id="PS51257">
    <property type="entry name" value="PROKAR_LIPOPROTEIN"/>
    <property type="match status" value="1"/>
</dbReference>
<name>A0A0M3IJN8_ASCLU</name>
<reference evidence="2" key="1">
    <citation type="submission" date="2017-02" db="UniProtKB">
        <authorList>
            <consortium name="WormBaseParasite"/>
        </authorList>
    </citation>
    <scope>IDENTIFICATION</scope>
</reference>
<dbReference type="Proteomes" id="UP000036681">
    <property type="component" value="Unplaced"/>
</dbReference>
<sequence length="206" mass="24293">MRGAGISAPAIMSGCRADIEHLLDLYKEKNSLRYDAFFEVFKEIEFNTIFWGKMSVAELVEKFTQQRVYEGCSFQAHHLRRDSFGKIFEFSEKLLQMAISYAMVCRRREEPDWSDDEREQEAIDAAWNQRPKHDLTLQPFRYVTQVRVSVEQLRSLEAFLNDSLIPENHYDAIAILQFFGDRQIFRVVAFEKDVSEMQSFVYIFVT</sequence>
<dbReference type="AlphaFoldDB" id="A0A0M3IJN8"/>